<sequence length="137" mass="15746">LAYCILYLRNSIRDLIFSMSEIISRKEDTPEELTLAKKLIDDAKVNEAHELLNNFERKEGLTLQDKVSSHVLRIDLLFQQGRYKEVLKLAKETHDLSLGLGKNLLSVDCFILMAESLVWYGEPDKVLDIVIQAEELL</sequence>
<feature type="non-terminal residue" evidence="1">
    <location>
        <position position="137"/>
    </location>
</feature>
<evidence type="ECO:0008006" key="2">
    <source>
        <dbReference type="Google" id="ProtNLM"/>
    </source>
</evidence>
<name>X1EW01_9ZZZZ</name>
<dbReference type="EMBL" id="BARU01014784">
    <property type="protein sequence ID" value="GAH36757.1"/>
    <property type="molecule type" value="Genomic_DNA"/>
</dbReference>
<organism evidence="1">
    <name type="scientific">marine sediment metagenome</name>
    <dbReference type="NCBI Taxonomy" id="412755"/>
    <lineage>
        <taxon>unclassified sequences</taxon>
        <taxon>metagenomes</taxon>
        <taxon>ecological metagenomes</taxon>
    </lineage>
</organism>
<evidence type="ECO:0000313" key="1">
    <source>
        <dbReference type="EMBL" id="GAH36757.1"/>
    </source>
</evidence>
<accession>X1EW01</accession>
<proteinExistence type="predicted"/>
<dbReference type="AlphaFoldDB" id="X1EW01"/>
<protein>
    <recommendedName>
        <fullName evidence="2">MalT-like TPR region domain-containing protein</fullName>
    </recommendedName>
</protein>
<comment type="caution">
    <text evidence="1">The sequence shown here is derived from an EMBL/GenBank/DDBJ whole genome shotgun (WGS) entry which is preliminary data.</text>
</comment>
<gene>
    <name evidence="1" type="ORF">S03H2_25879</name>
</gene>
<reference evidence="1" key="1">
    <citation type="journal article" date="2014" name="Front. Microbiol.">
        <title>High frequency of phylogenetically diverse reductive dehalogenase-homologous genes in deep subseafloor sedimentary metagenomes.</title>
        <authorList>
            <person name="Kawai M."/>
            <person name="Futagami T."/>
            <person name="Toyoda A."/>
            <person name="Takaki Y."/>
            <person name="Nishi S."/>
            <person name="Hori S."/>
            <person name="Arai W."/>
            <person name="Tsubouchi T."/>
            <person name="Morono Y."/>
            <person name="Uchiyama I."/>
            <person name="Ito T."/>
            <person name="Fujiyama A."/>
            <person name="Inagaki F."/>
            <person name="Takami H."/>
        </authorList>
    </citation>
    <scope>NUCLEOTIDE SEQUENCE</scope>
    <source>
        <strain evidence="1">Expedition CK06-06</strain>
    </source>
</reference>
<feature type="non-terminal residue" evidence="1">
    <location>
        <position position="1"/>
    </location>
</feature>